<dbReference type="GO" id="GO:0051301">
    <property type="term" value="P:cell division"/>
    <property type="evidence" value="ECO:0007669"/>
    <property type="project" value="UniProtKB-UniRule"/>
</dbReference>
<feature type="region of interest" description="Disordered" evidence="8">
    <location>
        <begin position="1"/>
        <end position="58"/>
    </location>
</feature>
<evidence type="ECO:0000313" key="9">
    <source>
        <dbReference type="EMBL" id="RBP97795.1"/>
    </source>
</evidence>
<reference evidence="9 10" key="1">
    <citation type="submission" date="2017-10" db="EMBL/GenBank/DDBJ databases">
        <title>Bifidobacterium xylocopum sp. nov. and Bifidobacterium aemilianum sp. nov., from the carpenter bee (Xylocopa violacea) digestive tract.</title>
        <authorList>
            <person name="Alberoni D."/>
            <person name="Baffoni L."/>
            <person name="Di Gioia D."/>
            <person name="Gaggia F."/>
            <person name="Biavati B."/>
        </authorList>
    </citation>
    <scope>NUCLEOTIDE SEQUENCE [LARGE SCALE GENOMIC DNA]</scope>
    <source>
        <strain evidence="9 10">XV10</strain>
    </source>
</reference>
<keyword evidence="5 7" id="KW-0472">Membrane</keyword>
<organism evidence="9 10">
    <name type="scientific">Bifidobacterium aemilianum</name>
    <dbReference type="NCBI Taxonomy" id="2493120"/>
    <lineage>
        <taxon>Bacteria</taxon>
        <taxon>Bacillati</taxon>
        <taxon>Actinomycetota</taxon>
        <taxon>Actinomycetes</taxon>
        <taxon>Bifidobacteriales</taxon>
        <taxon>Bifidobacteriaceae</taxon>
        <taxon>Bifidobacterium</taxon>
    </lineage>
</organism>
<evidence type="ECO:0000256" key="5">
    <source>
        <dbReference type="ARBA" id="ARBA00023136"/>
    </source>
</evidence>
<feature type="region of interest" description="Disordered" evidence="8">
    <location>
        <begin position="73"/>
        <end position="100"/>
    </location>
</feature>
<keyword evidence="4 7" id="KW-1133">Transmembrane helix</keyword>
<evidence type="ECO:0000256" key="6">
    <source>
        <dbReference type="ARBA" id="ARBA00023306"/>
    </source>
</evidence>
<comment type="similarity">
    <text evidence="7">Belongs to the CrgA family.</text>
</comment>
<comment type="caution">
    <text evidence="9">The sequence shown here is derived from an EMBL/GenBank/DDBJ whole genome shotgun (WGS) entry which is preliminary data.</text>
</comment>
<dbReference type="EMBL" id="PDCG01000003">
    <property type="protein sequence ID" value="RBP97795.1"/>
    <property type="molecule type" value="Genomic_DNA"/>
</dbReference>
<feature type="compositionally biased region" description="Acidic residues" evidence="8">
    <location>
        <begin position="45"/>
        <end position="57"/>
    </location>
</feature>
<comment type="function">
    <text evidence="7">Involved in cell division.</text>
</comment>
<feature type="compositionally biased region" description="Basic and acidic residues" evidence="8">
    <location>
        <begin position="14"/>
        <end position="26"/>
    </location>
</feature>
<keyword evidence="10" id="KW-1185">Reference proteome</keyword>
<dbReference type="InterPro" id="IPR009619">
    <property type="entry name" value="CrgA"/>
</dbReference>
<dbReference type="NCBIfam" id="NF002593">
    <property type="entry name" value="PRK02251.1-2"/>
    <property type="match status" value="1"/>
</dbReference>
<feature type="transmembrane region" description="Helical" evidence="7">
    <location>
        <begin position="144"/>
        <end position="163"/>
    </location>
</feature>
<feature type="compositionally biased region" description="Basic and acidic residues" evidence="8">
    <location>
        <begin position="33"/>
        <end position="43"/>
    </location>
</feature>
<protein>
    <recommendedName>
        <fullName evidence="7">Cell division protein CrgA</fullName>
    </recommendedName>
</protein>
<proteinExistence type="inferred from homology"/>
<dbReference type="AlphaFoldDB" id="A0A366K7S5"/>
<evidence type="ECO:0000256" key="2">
    <source>
        <dbReference type="ARBA" id="ARBA00022618"/>
    </source>
</evidence>
<dbReference type="Pfam" id="PF06781">
    <property type="entry name" value="CrgA"/>
    <property type="match status" value="1"/>
</dbReference>
<name>A0A366K7S5_9BIFI</name>
<keyword evidence="3 7" id="KW-0812">Transmembrane</keyword>
<dbReference type="GO" id="GO:0005886">
    <property type="term" value="C:plasma membrane"/>
    <property type="evidence" value="ECO:0007669"/>
    <property type="project" value="UniProtKB-SubCell"/>
</dbReference>
<keyword evidence="6 7" id="KW-0131">Cell cycle</keyword>
<gene>
    <name evidence="7" type="primary">crgA</name>
    <name evidence="9" type="ORF">CRD60_04150</name>
</gene>
<sequence>MADEEPLEDTVTASHEDHEETTDKPEATTQVAKDNKDEVKTEGTDSTEAEDMTEEESALAALPMDKIEALLDSSADKRDMTPQMRRIAQRQAENSRRVEETVKGTKANPVWYVPLACILMIIGLIWAVVFYLTTGYPIKAIGNWNLAVAFAIIMVGFIMLMWWR</sequence>
<evidence type="ECO:0000256" key="7">
    <source>
        <dbReference type="HAMAP-Rule" id="MF_00631"/>
    </source>
</evidence>
<evidence type="ECO:0000313" key="10">
    <source>
        <dbReference type="Proteomes" id="UP000252530"/>
    </source>
</evidence>
<dbReference type="OrthoDB" id="5189646at2"/>
<comment type="subcellular location">
    <subcellularLocation>
        <location evidence="7">Cell membrane</location>
        <topology evidence="7">Multi-pass membrane protein</topology>
    </subcellularLocation>
</comment>
<accession>A0A366K7S5</accession>
<keyword evidence="1 7" id="KW-1003">Cell membrane</keyword>
<feature type="transmembrane region" description="Helical" evidence="7">
    <location>
        <begin position="110"/>
        <end position="132"/>
    </location>
</feature>
<evidence type="ECO:0000256" key="3">
    <source>
        <dbReference type="ARBA" id="ARBA00022692"/>
    </source>
</evidence>
<dbReference type="Proteomes" id="UP000252530">
    <property type="component" value="Unassembled WGS sequence"/>
</dbReference>
<dbReference type="RefSeq" id="WP_113860043.1">
    <property type="nucleotide sequence ID" value="NZ_PDCG01000003.1"/>
</dbReference>
<dbReference type="HAMAP" id="MF_00631">
    <property type="entry name" value="CrgA"/>
    <property type="match status" value="1"/>
</dbReference>
<evidence type="ECO:0000256" key="8">
    <source>
        <dbReference type="SAM" id="MobiDB-lite"/>
    </source>
</evidence>
<evidence type="ECO:0000256" key="1">
    <source>
        <dbReference type="ARBA" id="ARBA00022475"/>
    </source>
</evidence>
<keyword evidence="2 7" id="KW-0132">Cell division</keyword>
<evidence type="ECO:0000256" key="4">
    <source>
        <dbReference type="ARBA" id="ARBA00022989"/>
    </source>
</evidence>